<sequence length="162" mass="18643">MGIKEQILQLLENDSRLTHKEIAMMLDLEESAVDDYVREMEEDRIICGYHTIVNWEKTNDSDVSAIVEVRVNPQRGQGFDRIAEKIYQFPEVQAIYLISGSYDFSIELKKAPMRDIANFVSSRLSIIEEVQSTSTNIILKKYKDHGTLFVQEEGEQRLAVSP</sequence>
<dbReference type="Gene3D" id="3.30.70.920">
    <property type="match status" value="1"/>
</dbReference>
<dbReference type="SUPFAM" id="SSF46785">
    <property type="entry name" value="Winged helix' DNA-binding domain"/>
    <property type="match status" value="1"/>
</dbReference>
<dbReference type="InterPro" id="IPR036390">
    <property type="entry name" value="WH_DNA-bd_sf"/>
</dbReference>
<dbReference type="Gene3D" id="1.10.10.10">
    <property type="entry name" value="Winged helix-like DNA-binding domain superfamily/Winged helix DNA-binding domain"/>
    <property type="match status" value="1"/>
</dbReference>
<dbReference type="Pfam" id="PF13412">
    <property type="entry name" value="HTH_24"/>
    <property type="match status" value="1"/>
</dbReference>
<dbReference type="EMBL" id="CP102453">
    <property type="protein sequence ID" value="UUX35330.1"/>
    <property type="molecule type" value="Genomic_DNA"/>
</dbReference>
<dbReference type="InterPro" id="IPR019888">
    <property type="entry name" value="Tscrpt_reg_AsnC-like"/>
</dbReference>
<dbReference type="PANTHER" id="PTHR30154">
    <property type="entry name" value="LEUCINE-RESPONSIVE REGULATORY PROTEIN"/>
    <property type="match status" value="1"/>
</dbReference>
<dbReference type="InterPro" id="IPR011008">
    <property type="entry name" value="Dimeric_a/b-barrel"/>
</dbReference>
<dbReference type="InterPro" id="IPR019887">
    <property type="entry name" value="Tscrpt_reg_AsnC/Lrp_C"/>
</dbReference>
<feature type="domain" description="Transcription regulator AsnC/Lrp ligand binding" evidence="1">
    <location>
        <begin position="67"/>
        <end position="140"/>
    </location>
</feature>
<organism evidence="2 3">
    <name type="scientific">Fundicoccus culcitae</name>
    <dbReference type="NCBI Taxonomy" id="2969821"/>
    <lineage>
        <taxon>Bacteria</taxon>
        <taxon>Bacillati</taxon>
        <taxon>Bacillota</taxon>
        <taxon>Bacilli</taxon>
        <taxon>Lactobacillales</taxon>
        <taxon>Aerococcaceae</taxon>
        <taxon>Fundicoccus</taxon>
    </lineage>
</organism>
<dbReference type="Proteomes" id="UP001315967">
    <property type="component" value="Chromosome"/>
</dbReference>
<dbReference type="RefSeq" id="WP_313794819.1">
    <property type="nucleotide sequence ID" value="NZ_CP102453.1"/>
</dbReference>
<gene>
    <name evidence="2" type="ORF">NRE15_06710</name>
</gene>
<keyword evidence="3" id="KW-1185">Reference proteome</keyword>
<proteinExistence type="predicted"/>
<dbReference type="SMART" id="SM00344">
    <property type="entry name" value="HTH_ASNC"/>
    <property type="match status" value="1"/>
</dbReference>
<dbReference type="PANTHER" id="PTHR30154:SF34">
    <property type="entry name" value="TRANSCRIPTIONAL REGULATOR AZLB"/>
    <property type="match status" value="1"/>
</dbReference>
<reference evidence="2 3" key="1">
    <citation type="submission" date="2022-08" db="EMBL/GenBank/DDBJ databases">
        <title>Aerococcaceae sp. nov isolated from spoiled eye mask.</title>
        <authorList>
            <person name="Zhou G."/>
            <person name="Xie X.-B."/>
            <person name="Shi Q.-S."/>
            <person name="Wang Y.-S."/>
            <person name="Wen X."/>
            <person name="Peng H."/>
            <person name="Yang X.-J."/>
            <person name="Tao H.-B."/>
            <person name="Huang X.-M."/>
        </authorList>
    </citation>
    <scope>NUCLEOTIDE SEQUENCE [LARGE SCALE GENOMIC DNA]</scope>
    <source>
        <strain evidence="3">DM20194951</strain>
    </source>
</reference>
<dbReference type="Pfam" id="PF01037">
    <property type="entry name" value="AsnC_trans_reg"/>
    <property type="match status" value="1"/>
</dbReference>
<dbReference type="SUPFAM" id="SSF54909">
    <property type="entry name" value="Dimeric alpha+beta barrel"/>
    <property type="match status" value="1"/>
</dbReference>
<evidence type="ECO:0000313" key="2">
    <source>
        <dbReference type="EMBL" id="UUX35330.1"/>
    </source>
</evidence>
<dbReference type="InterPro" id="IPR036388">
    <property type="entry name" value="WH-like_DNA-bd_sf"/>
</dbReference>
<name>A0ABY5PA23_9LACT</name>
<accession>A0ABY5PA23</accession>
<evidence type="ECO:0000259" key="1">
    <source>
        <dbReference type="Pfam" id="PF01037"/>
    </source>
</evidence>
<protein>
    <submittedName>
        <fullName evidence="2">Lrp/AsnC family transcriptional regulator</fullName>
    </submittedName>
</protein>
<evidence type="ECO:0000313" key="3">
    <source>
        <dbReference type="Proteomes" id="UP001315967"/>
    </source>
</evidence>